<dbReference type="InterPro" id="IPR010817">
    <property type="entry name" value="HemY_N"/>
</dbReference>
<evidence type="ECO:0000256" key="6">
    <source>
        <dbReference type="SAM" id="Phobius"/>
    </source>
</evidence>
<evidence type="ECO:0000256" key="4">
    <source>
        <dbReference type="ARBA" id="ARBA00023136"/>
    </source>
</evidence>
<organism evidence="8 9">
    <name type="scientific">Iodidimonas muriae</name>
    <dbReference type="NCBI Taxonomy" id="261467"/>
    <lineage>
        <taxon>Bacteria</taxon>
        <taxon>Pseudomonadati</taxon>
        <taxon>Pseudomonadota</taxon>
        <taxon>Alphaproteobacteria</taxon>
        <taxon>Iodidimonadales</taxon>
        <taxon>Iodidimonadaceae</taxon>
        <taxon>Iodidimonas</taxon>
    </lineage>
</organism>
<proteinExistence type="predicted"/>
<feature type="region of interest" description="Disordered" evidence="5">
    <location>
        <begin position="439"/>
        <end position="464"/>
    </location>
</feature>
<comment type="caution">
    <text evidence="8">The sequence shown here is derived from an EMBL/GenBank/DDBJ whole genome shotgun (WGS) entry which is preliminary data.</text>
</comment>
<evidence type="ECO:0000256" key="5">
    <source>
        <dbReference type="SAM" id="MobiDB-lite"/>
    </source>
</evidence>
<keyword evidence="9" id="KW-1185">Reference proteome</keyword>
<name>A0ABQ2L9Z4_9PROT</name>
<evidence type="ECO:0000256" key="3">
    <source>
        <dbReference type="ARBA" id="ARBA00022989"/>
    </source>
</evidence>
<sequence length="464" mass="49881">MIRLLIYVLLIVAAAFGAAWFADNPGTVRMEWLGYRAETSMTVLGFLLALLVFTGMAVQKLITLIARDLPFSAEKRRKRRLEKGYVALNQAMVALSAGDKKLAQRLTNKAVQLLPSQPLTHVMAAEAAKLADNPAQIRAHYEALAESKEAAFLGLRGLVGEARASGETTKARALAAQALALRPKSTWALKTVFDFAVASADWGDALAVLEKAERAGVFEKPLAKRHRGALLYCQAVEADLAGDEPSARRLSMESVDVRPDLAPAVALAAKLLQAAGQAMKAEKRILSGWAAGPHPLLLKAWFALAADEPAHMRLKRVETLCAKNPAHLESHLALADAAMAAQRFDLAREALAQAEESGDRRVLTARADLSAHQGDQDKAQALAEHAQQGGVRACWRCGSCGHGQDRWAPICPSCNHFDSFSWSSLRAGDVAHLAPPESAIGLLGSQPDQGLEQDRDPSKGRKGI</sequence>
<evidence type="ECO:0000313" key="9">
    <source>
        <dbReference type="Proteomes" id="UP000602381"/>
    </source>
</evidence>
<evidence type="ECO:0000256" key="1">
    <source>
        <dbReference type="ARBA" id="ARBA00004370"/>
    </source>
</evidence>
<dbReference type="Proteomes" id="UP000602381">
    <property type="component" value="Unassembled WGS sequence"/>
</dbReference>
<reference evidence="9" key="1">
    <citation type="journal article" date="2019" name="Int. J. Syst. Evol. Microbiol.">
        <title>The Global Catalogue of Microorganisms (GCM) 10K type strain sequencing project: providing services to taxonomists for standard genome sequencing and annotation.</title>
        <authorList>
            <consortium name="The Broad Institute Genomics Platform"/>
            <consortium name="The Broad Institute Genome Sequencing Center for Infectious Disease"/>
            <person name="Wu L."/>
            <person name="Ma J."/>
        </authorList>
    </citation>
    <scope>NUCLEOTIDE SEQUENCE [LARGE SCALE GENOMIC DNA]</scope>
    <source>
        <strain evidence="9">JCM 17843</strain>
    </source>
</reference>
<evidence type="ECO:0000313" key="8">
    <source>
        <dbReference type="EMBL" id="GGO08008.1"/>
    </source>
</evidence>
<comment type="subcellular location">
    <subcellularLocation>
        <location evidence="1">Membrane</location>
    </subcellularLocation>
</comment>
<dbReference type="Pfam" id="PF07219">
    <property type="entry name" value="HemY_N"/>
    <property type="match status" value="1"/>
</dbReference>
<feature type="transmembrane region" description="Helical" evidence="6">
    <location>
        <begin position="45"/>
        <end position="69"/>
    </location>
</feature>
<keyword evidence="3 6" id="KW-1133">Transmembrane helix</keyword>
<protein>
    <submittedName>
        <fullName evidence="8">Heme biosynthesis protein HemY</fullName>
    </submittedName>
</protein>
<dbReference type="RefSeq" id="WP_150004344.1">
    <property type="nucleotide sequence ID" value="NZ_BMOV01000002.1"/>
</dbReference>
<feature type="compositionally biased region" description="Basic and acidic residues" evidence="5">
    <location>
        <begin position="452"/>
        <end position="464"/>
    </location>
</feature>
<keyword evidence="4 6" id="KW-0472">Membrane</keyword>
<evidence type="ECO:0000256" key="2">
    <source>
        <dbReference type="ARBA" id="ARBA00022692"/>
    </source>
</evidence>
<feature type="domain" description="HemY N-terminal" evidence="7">
    <location>
        <begin position="26"/>
        <end position="130"/>
    </location>
</feature>
<gene>
    <name evidence="8" type="ORF">GCM10007972_07860</name>
</gene>
<accession>A0ABQ2L9Z4</accession>
<dbReference type="InterPro" id="IPR011990">
    <property type="entry name" value="TPR-like_helical_dom_sf"/>
</dbReference>
<dbReference type="SUPFAM" id="SSF48452">
    <property type="entry name" value="TPR-like"/>
    <property type="match status" value="1"/>
</dbReference>
<dbReference type="Gene3D" id="1.25.40.10">
    <property type="entry name" value="Tetratricopeptide repeat domain"/>
    <property type="match status" value="1"/>
</dbReference>
<dbReference type="EMBL" id="BMOV01000002">
    <property type="protein sequence ID" value="GGO08008.1"/>
    <property type="molecule type" value="Genomic_DNA"/>
</dbReference>
<keyword evidence="2 6" id="KW-0812">Transmembrane</keyword>
<evidence type="ECO:0000259" key="7">
    <source>
        <dbReference type="Pfam" id="PF07219"/>
    </source>
</evidence>